<reference evidence="8" key="1">
    <citation type="journal article" date="2019" name="Int. J. Syst. Evol. Microbiol.">
        <title>The Global Catalogue of Microorganisms (GCM) 10K type strain sequencing project: providing services to taxonomists for standard genome sequencing and annotation.</title>
        <authorList>
            <consortium name="The Broad Institute Genomics Platform"/>
            <consortium name="The Broad Institute Genome Sequencing Center for Infectious Disease"/>
            <person name="Wu L."/>
            <person name="Ma J."/>
        </authorList>
    </citation>
    <scope>NUCLEOTIDE SEQUENCE [LARGE SCALE GENOMIC DNA]</scope>
    <source>
        <strain evidence="8">JCM 18514</strain>
    </source>
</reference>
<dbReference type="SUPFAM" id="SSF51395">
    <property type="entry name" value="FMN-linked oxidoreductases"/>
    <property type="match status" value="1"/>
</dbReference>
<keyword evidence="5" id="KW-0560">Oxidoreductase</keyword>
<evidence type="ECO:0000313" key="7">
    <source>
        <dbReference type="EMBL" id="GAA5194294.1"/>
    </source>
</evidence>
<name>A0ABP9SE17_9MICC</name>
<dbReference type="InterPro" id="IPR044152">
    <property type="entry name" value="YqjM-like"/>
</dbReference>
<keyword evidence="3" id="KW-0288">FMN</keyword>
<evidence type="ECO:0000256" key="5">
    <source>
        <dbReference type="ARBA" id="ARBA00023002"/>
    </source>
</evidence>
<evidence type="ECO:0000259" key="6">
    <source>
        <dbReference type="Pfam" id="PF00724"/>
    </source>
</evidence>
<proteinExistence type="predicted"/>
<dbReference type="Gene3D" id="3.20.20.70">
    <property type="entry name" value="Aldolase class I"/>
    <property type="match status" value="1"/>
</dbReference>
<comment type="caution">
    <text evidence="7">The sequence shown here is derived from an EMBL/GenBank/DDBJ whole genome shotgun (WGS) entry which is preliminary data.</text>
</comment>
<dbReference type="PANTHER" id="PTHR43303">
    <property type="entry name" value="NADPH DEHYDROGENASE C23G7.10C-RELATED"/>
    <property type="match status" value="1"/>
</dbReference>
<accession>A0ABP9SE17</accession>
<evidence type="ECO:0000313" key="8">
    <source>
        <dbReference type="Proteomes" id="UP001500200"/>
    </source>
</evidence>
<gene>
    <name evidence="7" type="ORF">GCM10023346_21420</name>
</gene>
<dbReference type="EMBL" id="BAABKK010000012">
    <property type="protein sequence ID" value="GAA5194294.1"/>
    <property type="molecule type" value="Genomic_DNA"/>
</dbReference>
<comment type="cofactor">
    <cofactor evidence="1">
        <name>FMN</name>
        <dbReference type="ChEBI" id="CHEBI:58210"/>
    </cofactor>
</comment>
<dbReference type="Proteomes" id="UP001500200">
    <property type="component" value="Unassembled WGS sequence"/>
</dbReference>
<evidence type="ECO:0000256" key="2">
    <source>
        <dbReference type="ARBA" id="ARBA00022630"/>
    </source>
</evidence>
<evidence type="ECO:0000256" key="4">
    <source>
        <dbReference type="ARBA" id="ARBA00022857"/>
    </source>
</evidence>
<evidence type="ECO:0000256" key="1">
    <source>
        <dbReference type="ARBA" id="ARBA00001917"/>
    </source>
</evidence>
<keyword evidence="8" id="KW-1185">Reference proteome</keyword>
<dbReference type="Pfam" id="PF00724">
    <property type="entry name" value="Oxidored_FMN"/>
    <property type="match status" value="1"/>
</dbReference>
<dbReference type="InterPro" id="IPR001155">
    <property type="entry name" value="OxRdtase_FMN_N"/>
</dbReference>
<organism evidence="7 8">
    <name type="scientific">Arthrobacter gyeryongensis</name>
    <dbReference type="NCBI Taxonomy" id="1650592"/>
    <lineage>
        <taxon>Bacteria</taxon>
        <taxon>Bacillati</taxon>
        <taxon>Actinomycetota</taxon>
        <taxon>Actinomycetes</taxon>
        <taxon>Micrococcales</taxon>
        <taxon>Micrococcaceae</taxon>
        <taxon>Arthrobacter</taxon>
    </lineage>
</organism>
<protein>
    <submittedName>
        <fullName evidence="7">NADH:flavin oxidoreductase/NADH oxidase</fullName>
    </submittedName>
</protein>
<evidence type="ECO:0000256" key="3">
    <source>
        <dbReference type="ARBA" id="ARBA00022643"/>
    </source>
</evidence>
<dbReference type="InterPro" id="IPR013785">
    <property type="entry name" value="Aldolase_TIM"/>
</dbReference>
<feature type="domain" description="NADH:flavin oxidoreductase/NADH oxidase N-terminal" evidence="6">
    <location>
        <begin position="1"/>
        <end position="312"/>
    </location>
</feature>
<keyword evidence="2" id="KW-0285">Flavoprotein</keyword>
<keyword evidence="4" id="KW-0521">NADP</keyword>
<dbReference type="PANTHER" id="PTHR43303:SF4">
    <property type="entry name" value="NADPH DEHYDROGENASE C23G7.10C-RELATED"/>
    <property type="match status" value="1"/>
</dbReference>
<sequence length="332" mass="35560">MCQYSAGPDGVPTSWHTVHYVSRAIGGAGIVMVESTAIGPRHRTTASDLGLWNGHQVKAHSKLAADIRGAGAVAAVQLQSAGRKSSHKVPWLGGGQNSPVALDEGGWIPMAPSARPFGNLTVPAQMTAGDIDEVVEDFAHAASNAHEAGYDVVEIHAAHGYLLHQFLSPLSNHREDDYGGSLENRMRLPLRVAQAVRHTFPQHKPVFVRLTATDWIDGGITLDEASIFARSLAGVGIDLLDVTSGALAVDAQPPIRQGLNVEFAEILREQTGIAVAPVGQLSNPDLVGTILDRSTVDAVIVGRALLRDPYFALHLLGDHFKAHWPRQYHRAL</sequence>